<evidence type="ECO:0000313" key="2">
    <source>
        <dbReference type="Proteomes" id="UP000295215"/>
    </source>
</evidence>
<organism evidence="1 2">
    <name type="scientific">Myroides indicus</name>
    <dbReference type="NCBI Taxonomy" id="1323422"/>
    <lineage>
        <taxon>Bacteria</taxon>
        <taxon>Pseudomonadati</taxon>
        <taxon>Bacteroidota</taxon>
        <taxon>Flavobacteriia</taxon>
        <taxon>Flavobacteriales</taxon>
        <taxon>Flavobacteriaceae</taxon>
        <taxon>Myroides</taxon>
    </lineage>
</organism>
<dbReference type="AlphaFoldDB" id="A0A4R7EN67"/>
<evidence type="ECO:0008006" key="3">
    <source>
        <dbReference type="Google" id="ProtNLM"/>
    </source>
</evidence>
<proteinExistence type="predicted"/>
<reference evidence="1 2" key="1">
    <citation type="submission" date="2019-03" db="EMBL/GenBank/DDBJ databases">
        <title>Genomic Encyclopedia of Archaeal and Bacterial Type Strains, Phase II (KMG-II): from individual species to whole genera.</title>
        <authorList>
            <person name="Goeker M."/>
        </authorList>
    </citation>
    <scope>NUCLEOTIDE SEQUENCE [LARGE SCALE GENOMIC DNA]</scope>
    <source>
        <strain evidence="1 2">DSM 28213</strain>
    </source>
</reference>
<gene>
    <name evidence="1" type="ORF">C8P70_13315</name>
</gene>
<name>A0A4R7EN67_9FLAO</name>
<dbReference type="PROSITE" id="PS51257">
    <property type="entry name" value="PROKAR_LIPOPROTEIN"/>
    <property type="match status" value="1"/>
</dbReference>
<dbReference type="Proteomes" id="UP000295215">
    <property type="component" value="Unassembled WGS sequence"/>
</dbReference>
<dbReference type="OrthoDB" id="1143855at2"/>
<dbReference type="EMBL" id="SOAG01000033">
    <property type="protein sequence ID" value="TDS52081.1"/>
    <property type="molecule type" value="Genomic_DNA"/>
</dbReference>
<keyword evidence="2" id="KW-1185">Reference proteome</keyword>
<comment type="caution">
    <text evidence="1">The sequence shown here is derived from an EMBL/GenBank/DDBJ whole genome shotgun (WGS) entry which is preliminary data.</text>
</comment>
<protein>
    <recommendedName>
        <fullName evidence="3">Lipocalin-like protein</fullName>
    </recommendedName>
</protein>
<dbReference type="RefSeq" id="WP_133713585.1">
    <property type="nucleotide sequence ID" value="NZ_SOAG01000033.1"/>
</dbReference>
<sequence>MNKTKYILLCSLIVWMSSCKKEISVGDYSLLTGYWEIEKAKLPDGTEKDYSFNASVDYFEVNEEGIGFRQKLMPQFNGEYLTNDIPEEIKIEQEGSVFWINYKTDFSEWKEQLMTIKKDELILKNEHDIIYYYKRTDAVNSEDAE</sequence>
<accession>A0A4R7EN67</accession>
<evidence type="ECO:0000313" key="1">
    <source>
        <dbReference type="EMBL" id="TDS52081.1"/>
    </source>
</evidence>